<dbReference type="InterPro" id="IPR009080">
    <property type="entry name" value="tRNAsynth_Ia_anticodon-bd"/>
</dbReference>
<reference evidence="4 5" key="1">
    <citation type="submission" date="2014-01" db="EMBL/GenBank/DDBJ databases">
        <authorList>
            <person name="Dobos K."/>
            <person name="Lenaerts A."/>
            <person name="Ordway D."/>
            <person name="DeGroote M.A."/>
            <person name="Parker T."/>
            <person name="Sizemore C."/>
            <person name="Tallon L.J."/>
            <person name="Sadzewicz L.K."/>
            <person name="Sengamalay N."/>
            <person name="Fraser C.M."/>
            <person name="Hine E."/>
            <person name="Shefchek K.A."/>
            <person name="Das S.P."/>
            <person name="Tettelin H."/>
        </authorList>
    </citation>
    <scope>NUCLEOTIDE SEQUENCE [LARGE SCALE GENOMIC DNA]</scope>
    <source>
        <strain evidence="4 5">Harvey</strain>
    </source>
</reference>
<dbReference type="GO" id="GO:0004823">
    <property type="term" value="F:leucine-tRNA ligase activity"/>
    <property type="evidence" value="ECO:0007669"/>
    <property type="project" value="UniProtKB-EC"/>
</dbReference>
<evidence type="ECO:0000256" key="3">
    <source>
        <dbReference type="ARBA" id="ARBA00022840"/>
    </source>
</evidence>
<dbReference type="Gene3D" id="1.10.730.10">
    <property type="entry name" value="Isoleucyl-tRNA Synthetase, Domain 1"/>
    <property type="match status" value="1"/>
</dbReference>
<gene>
    <name evidence="4" type="primary">leuS</name>
    <name evidence="4" type="ORF">I551_0133</name>
</gene>
<dbReference type="SUPFAM" id="SSF47323">
    <property type="entry name" value="Anticodon-binding domain of a subclass of class I aminoacyl-tRNA synthetases"/>
    <property type="match status" value="1"/>
</dbReference>
<proteinExistence type="predicted"/>
<dbReference type="Proteomes" id="UP000020681">
    <property type="component" value="Unassembled WGS sequence"/>
</dbReference>
<evidence type="ECO:0000256" key="1">
    <source>
        <dbReference type="ARBA" id="ARBA00022598"/>
    </source>
</evidence>
<dbReference type="EC" id="6.1.1.4" evidence="4"/>
<evidence type="ECO:0000313" key="4">
    <source>
        <dbReference type="EMBL" id="EUA93460.1"/>
    </source>
</evidence>
<organism evidence="4 5">
    <name type="scientific">Mycobacterium ulcerans str. Harvey</name>
    <dbReference type="NCBI Taxonomy" id="1299332"/>
    <lineage>
        <taxon>Bacteria</taxon>
        <taxon>Bacillati</taxon>
        <taxon>Actinomycetota</taxon>
        <taxon>Actinomycetes</taxon>
        <taxon>Mycobacteriales</taxon>
        <taxon>Mycobacteriaceae</taxon>
        <taxon>Mycobacterium</taxon>
        <taxon>Mycobacterium ulcerans group</taxon>
    </lineage>
</organism>
<keyword evidence="3" id="KW-0067">ATP-binding</keyword>
<keyword evidence="5" id="KW-1185">Reference proteome</keyword>
<evidence type="ECO:0000313" key="5">
    <source>
        <dbReference type="Proteomes" id="UP000020681"/>
    </source>
</evidence>
<protein>
    <submittedName>
        <fullName evidence="4">Leucyl-tRNA synthetase domain protein</fullName>
        <ecNumber evidence="4">6.1.1.4</ecNumber>
    </submittedName>
</protein>
<evidence type="ECO:0000256" key="2">
    <source>
        <dbReference type="ARBA" id="ARBA00022741"/>
    </source>
</evidence>
<accession>A0ABP3ASV7</accession>
<comment type="caution">
    <text evidence="4">The sequence shown here is derived from an EMBL/GenBank/DDBJ whole genome shotgun (WGS) entry which is preliminary data.</text>
</comment>
<keyword evidence="1 4" id="KW-0436">Ligase</keyword>
<sequence length="78" mass="8082">MAHGPFPAADPAYLIDDTVEYPVQVNGKVRGRVVVAADADDDAVKAAALADQKVQAFLAGASPRKVIVVAGRLVNLVV</sequence>
<dbReference type="EMBL" id="JAOL01000062">
    <property type="protein sequence ID" value="EUA93460.1"/>
    <property type="molecule type" value="Genomic_DNA"/>
</dbReference>
<keyword evidence="2" id="KW-0547">Nucleotide-binding</keyword>
<name>A0ABP3ASV7_MYCUL</name>